<dbReference type="EMBL" id="JAGGKC010000023">
    <property type="protein sequence ID" value="MBP1920048.1"/>
    <property type="molecule type" value="Genomic_DNA"/>
</dbReference>
<comment type="similarity">
    <text evidence="1">Belongs to the GSP E family.</text>
</comment>
<dbReference type="Gene3D" id="3.30.450.90">
    <property type="match status" value="1"/>
</dbReference>
<comment type="caution">
    <text evidence="3">The sequence shown here is derived from an EMBL/GenBank/DDBJ whole genome shotgun (WGS) entry which is preliminary data.</text>
</comment>
<dbReference type="Proteomes" id="UP001519271">
    <property type="component" value="Unassembled WGS sequence"/>
</dbReference>
<organism evidence="3 4">
    <name type="scientific">Youngiibacter multivorans</name>
    <dbReference type="NCBI Taxonomy" id="937251"/>
    <lineage>
        <taxon>Bacteria</taxon>
        <taxon>Bacillati</taxon>
        <taxon>Bacillota</taxon>
        <taxon>Clostridia</taxon>
        <taxon>Eubacteriales</taxon>
        <taxon>Clostridiaceae</taxon>
        <taxon>Youngiibacter</taxon>
    </lineage>
</organism>
<dbReference type="InterPro" id="IPR050921">
    <property type="entry name" value="T4SS_GSP_E_ATPase"/>
</dbReference>
<evidence type="ECO:0000313" key="4">
    <source>
        <dbReference type="Proteomes" id="UP001519271"/>
    </source>
</evidence>
<keyword evidence="4" id="KW-1185">Reference proteome</keyword>
<dbReference type="InterPro" id="IPR001482">
    <property type="entry name" value="T2SS/T4SS_dom"/>
</dbReference>
<dbReference type="Gene3D" id="3.40.50.300">
    <property type="entry name" value="P-loop containing nucleotide triphosphate hydrolases"/>
    <property type="match status" value="1"/>
</dbReference>
<dbReference type="InterPro" id="IPR003593">
    <property type="entry name" value="AAA+_ATPase"/>
</dbReference>
<name>A0ABS4G695_9CLOT</name>
<protein>
    <submittedName>
        <fullName evidence="3">Twitching motility protein PilT</fullName>
    </submittedName>
</protein>
<accession>A0ABS4G695</accession>
<evidence type="ECO:0000256" key="1">
    <source>
        <dbReference type="ARBA" id="ARBA00006611"/>
    </source>
</evidence>
<dbReference type="SUPFAM" id="SSF52540">
    <property type="entry name" value="P-loop containing nucleoside triphosphate hydrolases"/>
    <property type="match status" value="1"/>
</dbReference>
<dbReference type="SMART" id="SM00382">
    <property type="entry name" value="AAA"/>
    <property type="match status" value="1"/>
</dbReference>
<dbReference type="RefSeq" id="WP_209460227.1">
    <property type="nucleotide sequence ID" value="NZ_JAGGKC010000023.1"/>
</dbReference>
<dbReference type="InterPro" id="IPR027417">
    <property type="entry name" value="P-loop_NTPase"/>
</dbReference>
<dbReference type="PANTHER" id="PTHR30486">
    <property type="entry name" value="TWITCHING MOTILITY PROTEIN PILT"/>
    <property type="match status" value="1"/>
</dbReference>
<feature type="domain" description="AAA+ ATPase" evidence="2">
    <location>
        <begin position="120"/>
        <end position="255"/>
    </location>
</feature>
<evidence type="ECO:0000313" key="3">
    <source>
        <dbReference type="EMBL" id="MBP1920048.1"/>
    </source>
</evidence>
<dbReference type="Pfam" id="PF00437">
    <property type="entry name" value="T2SSE"/>
    <property type="match status" value="1"/>
</dbReference>
<reference evidence="3 4" key="1">
    <citation type="submission" date="2021-03" db="EMBL/GenBank/DDBJ databases">
        <title>Genomic Encyclopedia of Type Strains, Phase IV (KMG-IV): sequencing the most valuable type-strain genomes for metagenomic binning, comparative biology and taxonomic classification.</title>
        <authorList>
            <person name="Goeker M."/>
        </authorList>
    </citation>
    <scope>NUCLEOTIDE SEQUENCE [LARGE SCALE GENOMIC DNA]</scope>
    <source>
        <strain evidence="3 4">DSM 6139</strain>
    </source>
</reference>
<dbReference type="PANTHER" id="PTHR30486:SF6">
    <property type="entry name" value="TYPE IV PILUS RETRACTATION ATPASE PILT"/>
    <property type="match status" value="1"/>
</dbReference>
<gene>
    <name evidence="3" type="ORF">J2Z34_002546</name>
</gene>
<evidence type="ECO:0000259" key="2">
    <source>
        <dbReference type="SMART" id="SM00382"/>
    </source>
</evidence>
<sequence length="317" mass="34931">MDRRVEAVLNAARAGEASDIILKEGEIAAYRINGRLEACGVPIDSSFMDELFRNLANASAFYPGLPPSVDLAFECRGRYRANLFTAEGRKCAVLRVIRDRVGSLEELGLPEMLVERIARRKGLSLVIGKTGSGKSTTLAAITQEILKREDAHVVTLEDPVEFRLQSKRGTATQRELGRDFSSFEDGIYQALRQSPDFIVIGEIRNLSSLKAALTAAEAGHGIIGTIHSSGASRTLTRMLAMIPEAEKEFARFQISSVLNFMLSQQLEYSESGPSLDYELLLNVPSVENTIREGRINQLDNLIFLGEKLGMKRFSSST</sequence>
<proteinExistence type="inferred from homology"/>